<dbReference type="Proteomes" id="UP001487740">
    <property type="component" value="Unassembled WGS sequence"/>
</dbReference>
<evidence type="ECO:0000313" key="1">
    <source>
        <dbReference type="EMBL" id="KAK8389352.1"/>
    </source>
</evidence>
<protein>
    <submittedName>
        <fullName evidence="1">Uncharacterized protein</fullName>
    </submittedName>
</protein>
<reference evidence="1 2" key="1">
    <citation type="submission" date="2023-03" db="EMBL/GenBank/DDBJ databases">
        <title>High-quality genome of Scylla paramamosain provides insights in environmental adaptation.</title>
        <authorList>
            <person name="Zhang L."/>
        </authorList>
    </citation>
    <scope>NUCLEOTIDE SEQUENCE [LARGE SCALE GENOMIC DNA]</scope>
    <source>
        <strain evidence="1">LZ_2023a</strain>
        <tissue evidence="1">Muscle</tissue>
    </source>
</reference>
<evidence type="ECO:0000313" key="2">
    <source>
        <dbReference type="Proteomes" id="UP001487740"/>
    </source>
</evidence>
<sequence length="74" mass="8067">MKMFPARRPFLPEPGAWAVIGRGRDVGLARYKLLQAPIGHSASDDKIQYDYVHLLSEMGNNSVKLAETVAAAVA</sequence>
<dbReference type="AlphaFoldDB" id="A0AAW0TP96"/>
<accession>A0AAW0TP96</accession>
<gene>
    <name evidence="1" type="ORF">O3P69_008831</name>
</gene>
<proteinExistence type="predicted"/>
<keyword evidence="2" id="KW-1185">Reference proteome</keyword>
<organism evidence="1 2">
    <name type="scientific">Scylla paramamosain</name>
    <name type="common">Mud crab</name>
    <dbReference type="NCBI Taxonomy" id="85552"/>
    <lineage>
        <taxon>Eukaryota</taxon>
        <taxon>Metazoa</taxon>
        <taxon>Ecdysozoa</taxon>
        <taxon>Arthropoda</taxon>
        <taxon>Crustacea</taxon>
        <taxon>Multicrustacea</taxon>
        <taxon>Malacostraca</taxon>
        <taxon>Eumalacostraca</taxon>
        <taxon>Eucarida</taxon>
        <taxon>Decapoda</taxon>
        <taxon>Pleocyemata</taxon>
        <taxon>Brachyura</taxon>
        <taxon>Eubrachyura</taxon>
        <taxon>Portunoidea</taxon>
        <taxon>Portunidae</taxon>
        <taxon>Portuninae</taxon>
        <taxon>Scylla</taxon>
    </lineage>
</organism>
<dbReference type="EMBL" id="JARAKH010000027">
    <property type="protein sequence ID" value="KAK8389352.1"/>
    <property type="molecule type" value="Genomic_DNA"/>
</dbReference>
<comment type="caution">
    <text evidence="1">The sequence shown here is derived from an EMBL/GenBank/DDBJ whole genome shotgun (WGS) entry which is preliminary data.</text>
</comment>
<name>A0AAW0TP96_SCYPA</name>